<dbReference type="Pfam" id="PF03798">
    <property type="entry name" value="TRAM_LAG1_CLN8"/>
    <property type="match status" value="1"/>
</dbReference>
<dbReference type="OrthoDB" id="10266980at2759"/>
<feature type="transmembrane region" description="Helical" evidence="6">
    <location>
        <begin position="37"/>
        <end position="57"/>
    </location>
</feature>
<comment type="subcellular location">
    <subcellularLocation>
        <location evidence="1">Membrane</location>
        <topology evidence="1">Multi-pass membrane protein</topology>
    </subcellularLocation>
</comment>
<feature type="domain" description="TLC" evidence="7">
    <location>
        <begin position="1"/>
        <end position="101"/>
    </location>
</feature>
<evidence type="ECO:0000256" key="3">
    <source>
        <dbReference type="ARBA" id="ARBA00022989"/>
    </source>
</evidence>
<organism evidence="8 9">
    <name type="scientific">Gonapodya prolifera (strain JEL478)</name>
    <name type="common">Monoblepharis prolifera</name>
    <dbReference type="NCBI Taxonomy" id="1344416"/>
    <lineage>
        <taxon>Eukaryota</taxon>
        <taxon>Fungi</taxon>
        <taxon>Fungi incertae sedis</taxon>
        <taxon>Chytridiomycota</taxon>
        <taxon>Chytridiomycota incertae sedis</taxon>
        <taxon>Monoblepharidomycetes</taxon>
        <taxon>Monoblepharidales</taxon>
        <taxon>Gonapodyaceae</taxon>
        <taxon>Gonapodya</taxon>
    </lineage>
</organism>
<dbReference type="InterPro" id="IPR050846">
    <property type="entry name" value="TLCD"/>
</dbReference>
<reference evidence="8 9" key="1">
    <citation type="journal article" date="2015" name="Genome Biol. Evol.">
        <title>Phylogenomic analyses indicate that early fungi evolved digesting cell walls of algal ancestors of land plants.</title>
        <authorList>
            <person name="Chang Y."/>
            <person name="Wang S."/>
            <person name="Sekimoto S."/>
            <person name="Aerts A.L."/>
            <person name="Choi C."/>
            <person name="Clum A."/>
            <person name="LaButti K.M."/>
            <person name="Lindquist E.A."/>
            <person name="Yee Ngan C."/>
            <person name="Ohm R.A."/>
            <person name="Salamov A.A."/>
            <person name="Grigoriev I.V."/>
            <person name="Spatafora J.W."/>
            <person name="Berbee M.L."/>
        </authorList>
    </citation>
    <scope>NUCLEOTIDE SEQUENCE [LARGE SCALE GENOMIC DNA]</scope>
    <source>
        <strain evidence="8 9">JEL478</strain>
    </source>
</reference>
<proteinExistence type="predicted"/>
<dbReference type="Proteomes" id="UP000070544">
    <property type="component" value="Unassembled WGS sequence"/>
</dbReference>
<feature type="transmembrane region" description="Helical" evidence="6">
    <location>
        <begin position="77"/>
        <end position="96"/>
    </location>
</feature>
<name>A0A139AI67_GONPJ</name>
<dbReference type="EMBL" id="KQ965754">
    <property type="protein sequence ID" value="KXS16234.1"/>
    <property type="molecule type" value="Genomic_DNA"/>
</dbReference>
<protein>
    <recommendedName>
        <fullName evidence="7">TLC domain-containing protein</fullName>
    </recommendedName>
</protein>
<evidence type="ECO:0000256" key="5">
    <source>
        <dbReference type="PROSITE-ProRule" id="PRU00205"/>
    </source>
</evidence>
<evidence type="ECO:0000256" key="2">
    <source>
        <dbReference type="ARBA" id="ARBA00022692"/>
    </source>
</evidence>
<sequence length="101" mass="11461">FPLDLHLCLSHYSWFGPGSLLHAVSALLVFLFGMKPFLMAFVPYVLIWEASTIFLNINYWLDKTGNSGTTLQAINETFLLALFFLTRCVEGVFIAAKMYCE</sequence>
<evidence type="ECO:0000256" key="4">
    <source>
        <dbReference type="ARBA" id="ARBA00023136"/>
    </source>
</evidence>
<feature type="transmembrane region" description="Helical" evidence="6">
    <location>
        <begin position="12"/>
        <end position="32"/>
    </location>
</feature>
<evidence type="ECO:0000256" key="6">
    <source>
        <dbReference type="SAM" id="Phobius"/>
    </source>
</evidence>
<accession>A0A139AI67</accession>
<dbReference type="GO" id="GO:0016020">
    <property type="term" value="C:membrane"/>
    <property type="evidence" value="ECO:0007669"/>
    <property type="project" value="UniProtKB-SubCell"/>
</dbReference>
<dbReference type="GO" id="GO:0055088">
    <property type="term" value="P:lipid homeostasis"/>
    <property type="evidence" value="ECO:0007669"/>
    <property type="project" value="TreeGrafter"/>
</dbReference>
<dbReference type="STRING" id="1344416.A0A139AI67"/>
<keyword evidence="9" id="KW-1185">Reference proteome</keyword>
<keyword evidence="3 6" id="KW-1133">Transmembrane helix</keyword>
<evidence type="ECO:0000259" key="7">
    <source>
        <dbReference type="PROSITE" id="PS50922"/>
    </source>
</evidence>
<keyword evidence="4 5" id="KW-0472">Membrane</keyword>
<evidence type="ECO:0000313" key="9">
    <source>
        <dbReference type="Proteomes" id="UP000070544"/>
    </source>
</evidence>
<dbReference type="PROSITE" id="PS50922">
    <property type="entry name" value="TLC"/>
    <property type="match status" value="1"/>
</dbReference>
<keyword evidence="2 5" id="KW-0812">Transmembrane</keyword>
<evidence type="ECO:0000256" key="1">
    <source>
        <dbReference type="ARBA" id="ARBA00004141"/>
    </source>
</evidence>
<gene>
    <name evidence="8" type="ORF">M427DRAFT_97922</name>
</gene>
<dbReference type="InterPro" id="IPR006634">
    <property type="entry name" value="TLC-dom"/>
</dbReference>
<dbReference type="PANTHER" id="PTHR13439:SF0">
    <property type="entry name" value="TOPOISOMERASE I DAMAGE AFFECTED PROTEIN 4"/>
    <property type="match status" value="1"/>
</dbReference>
<evidence type="ECO:0000313" key="8">
    <source>
        <dbReference type="EMBL" id="KXS16234.1"/>
    </source>
</evidence>
<dbReference type="AlphaFoldDB" id="A0A139AI67"/>
<dbReference type="PANTHER" id="PTHR13439">
    <property type="entry name" value="CT120 PROTEIN"/>
    <property type="match status" value="1"/>
</dbReference>
<feature type="non-terminal residue" evidence="8">
    <location>
        <position position="1"/>
    </location>
</feature>
<dbReference type="GO" id="GO:0005783">
    <property type="term" value="C:endoplasmic reticulum"/>
    <property type="evidence" value="ECO:0007669"/>
    <property type="project" value="TreeGrafter"/>
</dbReference>